<evidence type="ECO:0000313" key="3">
    <source>
        <dbReference type="Proteomes" id="UP000199093"/>
    </source>
</evidence>
<dbReference type="RefSeq" id="WP_165616799.1">
    <property type="nucleotide sequence ID" value="NZ_FNEJ01000008.1"/>
</dbReference>
<proteinExistence type="predicted"/>
<dbReference type="EMBL" id="FNEJ01000008">
    <property type="protein sequence ID" value="SDI66455.1"/>
    <property type="molecule type" value="Genomic_DNA"/>
</dbReference>
<evidence type="ECO:0000313" key="2">
    <source>
        <dbReference type="EMBL" id="SDI66455.1"/>
    </source>
</evidence>
<feature type="compositionally biased region" description="Basic and acidic residues" evidence="1">
    <location>
        <begin position="20"/>
        <end position="54"/>
    </location>
</feature>
<keyword evidence="3" id="KW-1185">Reference proteome</keyword>
<name>A0A1G8MF42_9RHOB</name>
<accession>A0A1G8MF42</accession>
<dbReference type="AlphaFoldDB" id="A0A1G8MF42"/>
<organism evidence="2 3">
    <name type="scientific">Salipiger marinus</name>
    <dbReference type="NCBI Taxonomy" id="555512"/>
    <lineage>
        <taxon>Bacteria</taxon>
        <taxon>Pseudomonadati</taxon>
        <taxon>Pseudomonadota</taxon>
        <taxon>Alphaproteobacteria</taxon>
        <taxon>Rhodobacterales</taxon>
        <taxon>Roseobacteraceae</taxon>
        <taxon>Salipiger</taxon>
    </lineage>
</organism>
<protein>
    <submittedName>
        <fullName evidence="2">Uncharacterized protein</fullName>
    </submittedName>
</protein>
<dbReference type="Proteomes" id="UP000199093">
    <property type="component" value="Unassembled WGS sequence"/>
</dbReference>
<sequence>MDYGKTGAGKPAKNAPRFKPGADKPEGKDARGGKASKEELLARMKAAAEARKSE</sequence>
<feature type="region of interest" description="Disordered" evidence="1">
    <location>
        <begin position="1"/>
        <end position="54"/>
    </location>
</feature>
<evidence type="ECO:0000256" key="1">
    <source>
        <dbReference type="SAM" id="MobiDB-lite"/>
    </source>
</evidence>
<reference evidence="2 3" key="1">
    <citation type="submission" date="2016-10" db="EMBL/GenBank/DDBJ databases">
        <authorList>
            <person name="de Groot N.N."/>
        </authorList>
    </citation>
    <scope>NUCLEOTIDE SEQUENCE [LARGE SCALE GENOMIC DNA]</scope>
    <source>
        <strain evidence="2 3">DSM 26424</strain>
    </source>
</reference>
<gene>
    <name evidence="2" type="ORF">SAMN04487993_100810</name>
</gene>